<dbReference type="Proteomes" id="UP000316213">
    <property type="component" value="Unassembled WGS sequence"/>
</dbReference>
<keyword evidence="3" id="KW-1185">Reference proteome</keyword>
<dbReference type="RefSeq" id="WP_146580579.1">
    <property type="nucleotide sequence ID" value="NZ_SJPM01000012.1"/>
</dbReference>
<dbReference type="SUPFAM" id="SSF53271">
    <property type="entry name" value="PRTase-like"/>
    <property type="match status" value="1"/>
</dbReference>
<dbReference type="InterPro" id="IPR029057">
    <property type="entry name" value="PRTase-like"/>
</dbReference>
<protein>
    <submittedName>
        <fullName evidence="2">DNA utilization protein GntX</fullName>
    </submittedName>
</protein>
<dbReference type="InterPro" id="IPR051910">
    <property type="entry name" value="ComF/GntX_DNA_util-trans"/>
</dbReference>
<reference evidence="2 3" key="1">
    <citation type="submission" date="2019-02" db="EMBL/GenBank/DDBJ databases">
        <title>Deep-cultivation of Planctomycetes and their phenomic and genomic characterization uncovers novel biology.</title>
        <authorList>
            <person name="Wiegand S."/>
            <person name="Jogler M."/>
            <person name="Boedeker C."/>
            <person name="Pinto D."/>
            <person name="Vollmers J."/>
            <person name="Rivas-Marin E."/>
            <person name="Kohn T."/>
            <person name="Peeters S.H."/>
            <person name="Heuer A."/>
            <person name="Rast P."/>
            <person name="Oberbeckmann S."/>
            <person name="Bunk B."/>
            <person name="Jeske O."/>
            <person name="Meyerdierks A."/>
            <person name="Storesund J.E."/>
            <person name="Kallscheuer N."/>
            <person name="Luecker S."/>
            <person name="Lage O.M."/>
            <person name="Pohl T."/>
            <person name="Merkel B.J."/>
            <person name="Hornburger P."/>
            <person name="Mueller R.-W."/>
            <person name="Bruemmer F."/>
            <person name="Labrenz M."/>
            <person name="Spormann A.M."/>
            <person name="Op Den Camp H."/>
            <person name="Overmann J."/>
            <person name="Amann R."/>
            <person name="Jetten M.S.M."/>
            <person name="Mascher T."/>
            <person name="Medema M.H."/>
            <person name="Devos D.P."/>
            <person name="Kaster A.-K."/>
            <person name="Ovreas L."/>
            <person name="Rohde M."/>
            <person name="Galperin M.Y."/>
            <person name="Jogler C."/>
        </authorList>
    </citation>
    <scope>NUCLEOTIDE SEQUENCE [LARGE SCALE GENOMIC DNA]</scope>
    <source>
        <strain evidence="2 3">Pla100</strain>
    </source>
</reference>
<accession>A0A5C5ZX98</accession>
<dbReference type="OrthoDB" id="9779910at2"/>
<evidence type="ECO:0000256" key="1">
    <source>
        <dbReference type="ARBA" id="ARBA00008007"/>
    </source>
</evidence>
<dbReference type="PANTHER" id="PTHR47505:SF1">
    <property type="entry name" value="DNA UTILIZATION PROTEIN YHGH"/>
    <property type="match status" value="1"/>
</dbReference>
<dbReference type="EMBL" id="SJPM01000012">
    <property type="protein sequence ID" value="TWT92254.1"/>
    <property type="molecule type" value="Genomic_DNA"/>
</dbReference>
<gene>
    <name evidence="2" type="ORF">Pla100_47910</name>
</gene>
<organism evidence="2 3">
    <name type="scientific">Neorhodopirellula pilleata</name>
    <dbReference type="NCBI Taxonomy" id="2714738"/>
    <lineage>
        <taxon>Bacteria</taxon>
        <taxon>Pseudomonadati</taxon>
        <taxon>Planctomycetota</taxon>
        <taxon>Planctomycetia</taxon>
        <taxon>Pirellulales</taxon>
        <taxon>Pirellulaceae</taxon>
        <taxon>Neorhodopirellula</taxon>
    </lineage>
</organism>
<dbReference type="CDD" id="cd06223">
    <property type="entry name" value="PRTases_typeI"/>
    <property type="match status" value="1"/>
</dbReference>
<dbReference type="PANTHER" id="PTHR47505">
    <property type="entry name" value="DNA UTILIZATION PROTEIN YHGH"/>
    <property type="match status" value="1"/>
</dbReference>
<proteinExistence type="inferred from homology"/>
<name>A0A5C5ZX98_9BACT</name>
<dbReference type="Gene3D" id="3.40.50.2020">
    <property type="match status" value="1"/>
</dbReference>
<evidence type="ECO:0000313" key="3">
    <source>
        <dbReference type="Proteomes" id="UP000316213"/>
    </source>
</evidence>
<sequence length="284" mass="31131">MLFQKPARTIAETISDAWNSLAPLVFPPACCLCSEPTPMRITGENESALITVFCRACETSLVQTGPLLENACMNCGWPRGLCRGFASGGELLPCPRCAARKNSHPFSRITPLYRYQDTVTAAVVAAKYPRNSAITRELARRLAVRCKTRWPELTVLPRSSTPIVTSVPSPVMRQARRGGSGTRLLGQHFAAETGLPYRALMRTTRSIAKQAWLDDDSRRENVSGAFALRRIGFRRPVLMGREIILVDDVMTTGATADEITRVLLDAGAVRVSVAVVALAMREDL</sequence>
<comment type="caution">
    <text evidence="2">The sequence shown here is derived from an EMBL/GenBank/DDBJ whole genome shotgun (WGS) entry which is preliminary data.</text>
</comment>
<dbReference type="AlphaFoldDB" id="A0A5C5ZX98"/>
<evidence type="ECO:0000313" key="2">
    <source>
        <dbReference type="EMBL" id="TWT92254.1"/>
    </source>
</evidence>
<comment type="similarity">
    <text evidence="1">Belongs to the ComF/GntX family.</text>
</comment>
<dbReference type="InterPro" id="IPR000836">
    <property type="entry name" value="PRTase_dom"/>
</dbReference>